<comment type="caution">
    <text evidence="5">The sequence shown here is derived from an EMBL/GenBank/DDBJ whole genome shotgun (WGS) entry which is preliminary data.</text>
</comment>
<dbReference type="InterPro" id="IPR013096">
    <property type="entry name" value="Cupin_2"/>
</dbReference>
<name>A0A9D2SG00_9FIRM</name>
<dbReference type="Gene3D" id="1.10.10.60">
    <property type="entry name" value="Homeodomain-like"/>
    <property type="match status" value="2"/>
</dbReference>
<evidence type="ECO:0000313" key="5">
    <source>
        <dbReference type="EMBL" id="HJB98266.1"/>
    </source>
</evidence>
<evidence type="ECO:0000313" key="6">
    <source>
        <dbReference type="Proteomes" id="UP000826793"/>
    </source>
</evidence>
<accession>A0A9D2SG00</accession>
<gene>
    <name evidence="5" type="ORF">H9710_06770</name>
</gene>
<dbReference type="InterPro" id="IPR020449">
    <property type="entry name" value="Tscrpt_reg_AraC-type_HTH"/>
</dbReference>
<organism evidence="5 6">
    <name type="scientific">Candidatus Acutalibacter pullicola</name>
    <dbReference type="NCBI Taxonomy" id="2838417"/>
    <lineage>
        <taxon>Bacteria</taxon>
        <taxon>Bacillati</taxon>
        <taxon>Bacillota</taxon>
        <taxon>Clostridia</taxon>
        <taxon>Eubacteriales</taxon>
        <taxon>Acutalibacteraceae</taxon>
        <taxon>Acutalibacter</taxon>
    </lineage>
</organism>
<dbReference type="PRINTS" id="PR00032">
    <property type="entry name" value="HTHARAC"/>
</dbReference>
<reference evidence="5" key="1">
    <citation type="journal article" date="2021" name="PeerJ">
        <title>Extensive microbial diversity within the chicken gut microbiome revealed by metagenomics and culture.</title>
        <authorList>
            <person name="Gilroy R."/>
            <person name="Ravi A."/>
            <person name="Getino M."/>
            <person name="Pursley I."/>
            <person name="Horton D.L."/>
            <person name="Alikhan N.F."/>
            <person name="Baker D."/>
            <person name="Gharbi K."/>
            <person name="Hall N."/>
            <person name="Watson M."/>
            <person name="Adriaenssens E.M."/>
            <person name="Foster-Nyarko E."/>
            <person name="Jarju S."/>
            <person name="Secka A."/>
            <person name="Antonio M."/>
            <person name="Oren A."/>
            <person name="Chaudhuri R.R."/>
            <person name="La Ragione R."/>
            <person name="Hildebrand F."/>
            <person name="Pallen M.J."/>
        </authorList>
    </citation>
    <scope>NUCLEOTIDE SEQUENCE</scope>
    <source>
        <strain evidence="5">CHK185-1770</strain>
    </source>
</reference>
<dbReference type="InterPro" id="IPR011051">
    <property type="entry name" value="RmlC_Cupin_sf"/>
</dbReference>
<evidence type="ECO:0000256" key="3">
    <source>
        <dbReference type="ARBA" id="ARBA00023163"/>
    </source>
</evidence>
<dbReference type="AlphaFoldDB" id="A0A9D2SG00"/>
<dbReference type="PROSITE" id="PS01124">
    <property type="entry name" value="HTH_ARAC_FAMILY_2"/>
    <property type="match status" value="1"/>
</dbReference>
<dbReference type="Pfam" id="PF12833">
    <property type="entry name" value="HTH_18"/>
    <property type="match status" value="1"/>
</dbReference>
<protein>
    <submittedName>
        <fullName evidence="5">AraC family transcriptional regulator</fullName>
    </submittedName>
</protein>
<dbReference type="EMBL" id="DWXG01000052">
    <property type="protein sequence ID" value="HJB98266.1"/>
    <property type="molecule type" value="Genomic_DNA"/>
</dbReference>
<dbReference type="InterPro" id="IPR018060">
    <property type="entry name" value="HTH_AraC"/>
</dbReference>
<dbReference type="Gene3D" id="2.60.120.10">
    <property type="entry name" value="Jelly Rolls"/>
    <property type="match status" value="1"/>
</dbReference>
<keyword evidence="2" id="KW-0238">DNA-binding</keyword>
<dbReference type="GO" id="GO:0003700">
    <property type="term" value="F:DNA-binding transcription factor activity"/>
    <property type="evidence" value="ECO:0007669"/>
    <property type="project" value="InterPro"/>
</dbReference>
<evidence type="ECO:0000259" key="4">
    <source>
        <dbReference type="PROSITE" id="PS01124"/>
    </source>
</evidence>
<dbReference type="InterPro" id="IPR009057">
    <property type="entry name" value="Homeodomain-like_sf"/>
</dbReference>
<proteinExistence type="predicted"/>
<keyword evidence="1" id="KW-0805">Transcription regulation</keyword>
<dbReference type="PANTHER" id="PTHR43280">
    <property type="entry name" value="ARAC-FAMILY TRANSCRIPTIONAL REGULATOR"/>
    <property type="match status" value="1"/>
</dbReference>
<dbReference type="GO" id="GO:0043565">
    <property type="term" value="F:sequence-specific DNA binding"/>
    <property type="evidence" value="ECO:0007669"/>
    <property type="project" value="InterPro"/>
</dbReference>
<dbReference type="InterPro" id="IPR014710">
    <property type="entry name" value="RmlC-like_jellyroll"/>
</dbReference>
<evidence type="ECO:0000256" key="1">
    <source>
        <dbReference type="ARBA" id="ARBA00023015"/>
    </source>
</evidence>
<reference evidence="5" key="2">
    <citation type="submission" date="2021-04" db="EMBL/GenBank/DDBJ databases">
        <authorList>
            <person name="Gilroy R."/>
        </authorList>
    </citation>
    <scope>NUCLEOTIDE SEQUENCE</scope>
    <source>
        <strain evidence="5">CHK185-1770</strain>
    </source>
</reference>
<keyword evidence="3" id="KW-0804">Transcription</keyword>
<sequence length="324" mass="36569">MQEELMRRLRQVTEEEERLLAGGQVDKSLYSSGAGFLIDSEKLLAKGKLITVRPHTRFASFPMHRHNYVEIMYMCSGKTVHRMEGRPPLTLQAGELLFLNQNAAHGVDRAGEEDVGVNFIVLPQFFDYALALIGMDNVLGKFLLSGLRQSGGELSCLHFRVSHVPTVQNLVENLVWSLVHPQPNARRINQATMGVLLLQLLNYTEDLEEASGNGAVLSALREIEENYRTADLTRLAGELHVSLPYLSAAVHRATGRTFKELLLEKRLSKAAQLLRETRLTTQDIILAVGYENTSYFYRVFRARFGITPKEYRRQQGGNFLPQAQ</sequence>
<dbReference type="SUPFAM" id="SSF51182">
    <property type="entry name" value="RmlC-like cupins"/>
    <property type="match status" value="1"/>
</dbReference>
<feature type="domain" description="HTH araC/xylS-type" evidence="4">
    <location>
        <begin position="217"/>
        <end position="314"/>
    </location>
</feature>
<dbReference type="PANTHER" id="PTHR43280:SF2">
    <property type="entry name" value="HTH-TYPE TRANSCRIPTIONAL REGULATOR EXSA"/>
    <property type="match status" value="1"/>
</dbReference>
<dbReference type="Pfam" id="PF07883">
    <property type="entry name" value="Cupin_2"/>
    <property type="match status" value="1"/>
</dbReference>
<evidence type="ECO:0000256" key="2">
    <source>
        <dbReference type="ARBA" id="ARBA00023125"/>
    </source>
</evidence>
<dbReference type="SMART" id="SM00342">
    <property type="entry name" value="HTH_ARAC"/>
    <property type="match status" value="1"/>
</dbReference>
<dbReference type="SUPFAM" id="SSF46689">
    <property type="entry name" value="Homeodomain-like"/>
    <property type="match status" value="1"/>
</dbReference>
<dbReference type="Proteomes" id="UP000826793">
    <property type="component" value="Unassembled WGS sequence"/>
</dbReference>